<gene>
    <name evidence="1" type="ORF">GKZ28_00855</name>
</gene>
<accession>A0A964RIC7</accession>
<protein>
    <submittedName>
        <fullName evidence="1">Uncharacterized protein</fullName>
    </submittedName>
</protein>
<reference evidence="1" key="1">
    <citation type="submission" date="2019-12" db="EMBL/GenBank/DDBJ databases">
        <title>Microbes associate with the intestines of laboratory mice.</title>
        <authorList>
            <person name="Navarre W."/>
            <person name="Wong E."/>
        </authorList>
    </citation>
    <scope>NUCLEOTIDE SEQUENCE</scope>
    <source>
        <strain evidence="1">NM79_F5</strain>
    </source>
</reference>
<dbReference type="Proteomes" id="UP000656077">
    <property type="component" value="Unassembled WGS sequence"/>
</dbReference>
<sequence>MNELKEIRDTLIECANAVDEVIKIDERESKGEKVSDEEKESTQGKMVMKFIKMQQLSQSL</sequence>
<name>A0A964RIC7_9CLOT</name>
<organism evidence="1 2">
    <name type="scientific">Clostridium chromiireducens</name>
    <dbReference type="NCBI Taxonomy" id="225345"/>
    <lineage>
        <taxon>Bacteria</taxon>
        <taxon>Bacillati</taxon>
        <taxon>Bacillota</taxon>
        <taxon>Clostridia</taxon>
        <taxon>Eubacteriales</taxon>
        <taxon>Clostridiaceae</taxon>
        <taxon>Clostridium</taxon>
    </lineage>
</organism>
<evidence type="ECO:0000313" key="1">
    <source>
        <dbReference type="EMBL" id="MVX62249.1"/>
    </source>
</evidence>
<dbReference type="RefSeq" id="WP_160357694.1">
    <property type="nucleotide sequence ID" value="NZ_WSRQ01000001.1"/>
</dbReference>
<proteinExistence type="predicted"/>
<dbReference type="EMBL" id="WSRQ01000001">
    <property type="protein sequence ID" value="MVX62249.1"/>
    <property type="molecule type" value="Genomic_DNA"/>
</dbReference>
<dbReference type="AlphaFoldDB" id="A0A964RIC7"/>
<evidence type="ECO:0000313" key="2">
    <source>
        <dbReference type="Proteomes" id="UP000656077"/>
    </source>
</evidence>
<comment type="caution">
    <text evidence="1">The sequence shown here is derived from an EMBL/GenBank/DDBJ whole genome shotgun (WGS) entry which is preliminary data.</text>
</comment>